<dbReference type="AlphaFoldDB" id="A0AAF0TKV4"/>
<proteinExistence type="predicted"/>
<dbReference type="EMBL" id="CP133615">
    <property type="protein sequence ID" value="WMV24172.1"/>
    <property type="molecule type" value="Genomic_DNA"/>
</dbReference>
<name>A0AAF0TKV4_SOLVR</name>
<accession>A0AAF0TKV4</accession>
<dbReference type="PANTHER" id="PTHR45654">
    <property type="entry name" value="HOMEOBOX-LEUCINE ZIPPER PROTEIN MERISTEM L1"/>
    <property type="match status" value="1"/>
</dbReference>
<gene>
    <name evidence="2" type="ORF">MTR67_017557</name>
</gene>
<protein>
    <recommendedName>
        <fullName evidence="1">HD-Zip IV C-terminal domain-containing protein</fullName>
    </recommendedName>
</protein>
<dbReference type="PANTHER" id="PTHR45654:SF83">
    <property type="entry name" value="START DOMAIN-CONTAINING PROTEIN"/>
    <property type="match status" value="1"/>
</dbReference>
<evidence type="ECO:0000313" key="3">
    <source>
        <dbReference type="Proteomes" id="UP001234989"/>
    </source>
</evidence>
<dbReference type="Proteomes" id="UP001234989">
    <property type="component" value="Chromosome 4"/>
</dbReference>
<evidence type="ECO:0000259" key="1">
    <source>
        <dbReference type="Pfam" id="PF25797"/>
    </source>
</evidence>
<dbReference type="InterPro" id="IPR042160">
    <property type="entry name" value="HD-Zip_IV"/>
</dbReference>
<dbReference type="Pfam" id="PF25797">
    <property type="entry name" value="PDF2_C"/>
    <property type="match status" value="1"/>
</dbReference>
<reference evidence="2" key="1">
    <citation type="submission" date="2023-08" db="EMBL/GenBank/DDBJ databases">
        <title>A de novo genome assembly of Solanum verrucosum Schlechtendal, a Mexican diploid species geographically isolated from the other diploid A-genome species in potato relatives.</title>
        <authorList>
            <person name="Hosaka K."/>
        </authorList>
    </citation>
    <scope>NUCLEOTIDE SEQUENCE</scope>
    <source>
        <tissue evidence="2">Young leaves</tissue>
    </source>
</reference>
<organism evidence="2 3">
    <name type="scientific">Solanum verrucosum</name>
    <dbReference type="NCBI Taxonomy" id="315347"/>
    <lineage>
        <taxon>Eukaryota</taxon>
        <taxon>Viridiplantae</taxon>
        <taxon>Streptophyta</taxon>
        <taxon>Embryophyta</taxon>
        <taxon>Tracheophyta</taxon>
        <taxon>Spermatophyta</taxon>
        <taxon>Magnoliopsida</taxon>
        <taxon>eudicotyledons</taxon>
        <taxon>Gunneridae</taxon>
        <taxon>Pentapetalae</taxon>
        <taxon>asterids</taxon>
        <taxon>lamiids</taxon>
        <taxon>Solanales</taxon>
        <taxon>Solanaceae</taxon>
        <taxon>Solanoideae</taxon>
        <taxon>Solaneae</taxon>
        <taxon>Solanum</taxon>
    </lineage>
</organism>
<dbReference type="InterPro" id="IPR057993">
    <property type="entry name" value="HD-Zip_IV_C"/>
</dbReference>
<keyword evidence="3" id="KW-1185">Reference proteome</keyword>
<feature type="domain" description="HD-Zip IV C-terminal" evidence="1">
    <location>
        <begin position="1"/>
        <end position="115"/>
    </location>
</feature>
<sequence length="117" mass="12499">MLVLQESGIVEIRAFLIYASIDALTVNSIVNGGDAKKVTTLPSGFIISPDGRYSLGRDNNGNAQNGSILTIAFQILIIVHPNDNSISQKEQKSAVTSVHTLLSSTVLKIKTILDCSD</sequence>
<evidence type="ECO:0000313" key="2">
    <source>
        <dbReference type="EMBL" id="WMV24172.1"/>
    </source>
</evidence>